<proteinExistence type="predicted"/>
<sequence length="282" mass="30958">MSSSVATAAEAEVWIVPFFGQGHLFPCIELCKQIASPSPPPSHHHVVMHGQMLQGLRNLLSTREPETRPVCAVIDVMMGWTADVCKNFEVPIVGFFTSGACSAAVVCAIPVLYVSFGTEVGPKLDEYLVLANALEVSNEPFIWVIQTGAGRLDPPCHLTGLDRPAEGNYFHSGLDSKASKKGLIIDGWAPQLLILNHQSMGEFISHCGWNSMVEAIGWYMISDDQSKSIQKNDIVSGIEKLMSDQEIKKRAHMLRHIFYQGFPMNSVASLNAFKDLISQKSV</sequence>
<dbReference type="Proteomes" id="UP000829398">
    <property type="component" value="Chromosome 5"/>
</dbReference>
<dbReference type="EMBL" id="CM039174">
    <property type="protein sequence ID" value="KAH9753101.1"/>
    <property type="molecule type" value="Genomic_DNA"/>
</dbReference>
<reference evidence="2" key="1">
    <citation type="journal article" date="2023" name="Hortic. Res.">
        <title>A chromosome-level phased genome enabling allele-level studies in sweet orange: a case study on citrus Huanglongbing tolerance.</title>
        <authorList>
            <person name="Wu B."/>
            <person name="Yu Q."/>
            <person name="Deng Z."/>
            <person name="Duan Y."/>
            <person name="Luo F."/>
            <person name="Gmitter F. Jr."/>
        </authorList>
    </citation>
    <scope>NUCLEOTIDE SEQUENCE [LARGE SCALE GENOMIC DNA]</scope>
    <source>
        <strain evidence="2">cv. Valencia</strain>
    </source>
</reference>
<evidence type="ECO:0000313" key="2">
    <source>
        <dbReference type="Proteomes" id="UP000829398"/>
    </source>
</evidence>
<accession>A0ACB8KFJ2</accession>
<keyword evidence="2" id="KW-1185">Reference proteome</keyword>
<protein>
    <submittedName>
        <fullName evidence="1">Uncharacterized protein</fullName>
    </submittedName>
</protein>
<organism evidence="1 2">
    <name type="scientific">Citrus sinensis</name>
    <name type="common">Sweet orange</name>
    <name type="synonym">Citrus aurantium var. sinensis</name>
    <dbReference type="NCBI Taxonomy" id="2711"/>
    <lineage>
        <taxon>Eukaryota</taxon>
        <taxon>Viridiplantae</taxon>
        <taxon>Streptophyta</taxon>
        <taxon>Embryophyta</taxon>
        <taxon>Tracheophyta</taxon>
        <taxon>Spermatophyta</taxon>
        <taxon>Magnoliopsida</taxon>
        <taxon>eudicotyledons</taxon>
        <taxon>Gunneridae</taxon>
        <taxon>Pentapetalae</taxon>
        <taxon>rosids</taxon>
        <taxon>malvids</taxon>
        <taxon>Sapindales</taxon>
        <taxon>Rutaceae</taxon>
        <taxon>Aurantioideae</taxon>
        <taxon>Citrus</taxon>
    </lineage>
</organism>
<name>A0ACB8KFJ2_CITSI</name>
<gene>
    <name evidence="1" type="ORF">KPL71_014957</name>
</gene>
<evidence type="ECO:0000313" key="1">
    <source>
        <dbReference type="EMBL" id="KAH9753101.1"/>
    </source>
</evidence>
<comment type="caution">
    <text evidence="1">The sequence shown here is derived from an EMBL/GenBank/DDBJ whole genome shotgun (WGS) entry which is preliminary data.</text>
</comment>